<geneLocation type="plasmid" evidence="3">
    <name>prapfh23b</name>
</geneLocation>
<name>A0AAE5WSQ9_9HYPH</name>
<keyword evidence="3" id="KW-1185">Reference proteome</keyword>
<accession>A0AAE5WSQ9</accession>
<gene>
    <name evidence="2" type="ORF">CO657_28230</name>
</gene>
<dbReference type="AlphaFoldDB" id="A0AAE5WSQ9"/>
<evidence type="ECO:0000256" key="1">
    <source>
        <dbReference type="SAM" id="MobiDB-lite"/>
    </source>
</evidence>
<reference evidence="2 3" key="1">
    <citation type="submission" date="2019-01" db="EMBL/GenBank/DDBJ databases">
        <title>Genomic insights into the origins and evolution of symbiotic genes in the Phaseolus vulgaris microsymbionts.</title>
        <authorList>
            <person name="Tong W."/>
        </authorList>
    </citation>
    <scope>NUCLEOTIDE SEQUENCE [LARGE SCALE GENOMIC DNA]</scope>
    <source>
        <strain evidence="2 3">FH23</strain>
        <plasmid evidence="3">prapfh23b</plasmid>
    </source>
</reference>
<evidence type="ECO:0000313" key="2">
    <source>
        <dbReference type="EMBL" id="QAS81754.1"/>
    </source>
</evidence>
<protein>
    <submittedName>
        <fullName evidence="2">Uncharacterized protein</fullName>
    </submittedName>
</protein>
<keyword evidence="2" id="KW-0614">Plasmid</keyword>
<evidence type="ECO:0000313" key="3">
    <source>
        <dbReference type="Proteomes" id="UP000220927"/>
    </source>
</evidence>
<sequence>MIGSIRLGAASAAPGLFLTANAQESLILRCPAGASKGEAGAPVRRAPPCRPPGREGRSAAPRRSFPGERRPAPRSR</sequence>
<organism evidence="2 3">
    <name type="scientific">Rhizobium acidisoli</name>
    <dbReference type="NCBI Taxonomy" id="1538158"/>
    <lineage>
        <taxon>Bacteria</taxon>
        <taxon>Pseudomonadati</taxon>
        <taxon>Pseudomonadota</taxon>
        <taxon>Alphaproteobacteria</taxon>
        <taxon>Hyphomicrobiales</taxon>
        <taxon>Rhizobiaceae</taxon>
        <taxon>Rhizobium/Agrobacterium group</taxon>
        <taxon>Rhizobium</taxon>
    </lineage>
</organism>
<dbReference type="Proteomes" id="UP000220927">
    <property type="component" value="Plasmid pRapFH23b"/>
</dbReference>
<feature type="compositionally biased region" description="Basic and acidic residues" evidence="1">
    <location>
        <begin position="65"/>
        <end position="76"/>
    </location>
</feature>
<dbReference type="EMBL" id="CP035000">
    <property type="protein sequence ID" value="QAS81754.1"/>
    <property type="molecule type" value="Genomic_DNA"/>
</dbReference>
<dbReference type="KEGG" id="rad:CO657_28230"/>
<feature type="region of interest" description="Disordered" evidence="1">
    <location>
        <begin position="34"/>
        <end position="76"/>
    </location>
</feature>
<proteinExistence type="predicted"/>